<name>A0A0A6UC72_ACTUT</name>
<dbReference type="EMBL" id="JRTT01000129">
    <property type="protein sequence ID" value="KHD73650.1"/>
    <property type="molecule type" value="Genomic_DNA"/>
</dbReference>
<sequence>MFLLGVYMQGDGFCNPEETAVNALIMAVMVAVVGLAAVALSVLRRRYRGVRSAALAGWSATLLPAYLLLECAARYVASVPPGCPM</sequence>
<keyword evidence="1" id="KW-0812">Transmembrane</keyword>
<proteinExistence type="predicted"/>
<protein>
    <submittedName>
        <fullName evidence="2">Uncharacterized protein</fullName>
    </submittedName>
</protein>
<evidence type="ECO:0000313" key="3">
    <source>
        <dbReference type="Proteomes" id="UP000054537"/>
    </source>
</evidence>
<organism evidence="2 3">
    <name type="scientific">Actinoplanes utahensis</name>
    <dbReference type="NCBI Taxonomy" id="1869"/>
    <lineage>
        <taxon>Bacteria</taxon>
        <taxon>Bacillati</taxon>
        <taxon>Actinomycetota</taxon>
        <taxon>Actinomycetes</taxon>
        <taxon>Micromonosporales</taxon>
        <taxon>Micromonosporaceae</taxon>
        <taxon>Actinoplanes</taxon>
    </lineage>
</organism>
<accession>A0A0A6UC72</accession>
<feature type="transmembrane region" description="Helical" evidence="1">
    <location>
        <begin position="55"/>
        <end position="77"/>
    </location>
</feature>
<comment type="caution">
    <text evidence="2">The sequence shown here is derived from an EMBL/GenBank/DDBJ whole genome shotgun (WGS) entry which is preliminary data.</text>
</comment>
<evidence type="ECO:0000313" key="2">
    <source>
        <dbReference type="EMBL" id="KHD73650.1"/>
    </source>
</evidence>
<gene>
    <name evidence="2" type="ORF">MB27_33275</name>
</gene>
<evidence type="ECO:0000256" key="1">
    <source>
        <dbReference type="SAM" id="Phobius"/>
    </source>
</evidence>
<keyword evidence="3" id="KW-1185">Reference proteome</keyword>
<reference evidence="2 3" key="1">
    <citation type="submission" date="2014-10" db="EMBL/GenBank/DDBJ databases">
        <title>Draft genome sequence of Actinoplanes utahensis NRRL 12052.</title>
        <authorList>
            <person name="Velasco-Bucheli B."/>
            <person name="del Cerro C."/>
            <person name="Hormigo D."/>
            <person name="Garcia J.L."/>
            <person name="Acebal C."/>
            <person name="Arroyo M."/>
            <person name="de la Mata I."/>
        </authorList>
    </citation>
    <scope>NUCLEOTIDE SEQUENCE [LARGE SCALE GENOMIC DNA]</scope>
    <source>
        <strain evidence="2 3">NRRL 12052</strain>
    </source>
</reference>
<keyword evidence="1" id="KW-0472">Membrane</keyword>
<dbReference type="AlphaFoldDB" id="A0A0A6UC72"/>
<feature type="transmembrane region" description="Helical" evidence="1">
    <location>
        <begin position="20"/>
        <end position="43"/>
    </location>
</feature>
<keyword evidence="1" id="KW-1133">Transmembrane helix</keyword>
<dbReference type="Proteomes" id="UP000054537">
    <property type="component" value="Unassembled WGS sequence"/>
</dbReference>